<keyword evidence="1" id="KW-0472">Membrane</keyword>
<proteinExistence type="predicted"/>
<feature type="transmembrane region" description="Helical" evidence="1">
    <location>
        <begin position="111"/>
        <end position="130"/>
    </location>
</feature>
<feature type="transmembrane region" description="Helical" evidence="1">
    <location>
        <begin position="229"/>
        <end position="248"/>
    </location>
</feature>
<evidence type="ECO:0000256" key="1">
    <source>
        <dbReference type="SAM" id="Phobius"/>
    </source>
</evidence>
<dbReference type="EMBL" id="BNJG01000001">
    <property type="protein sequence ID" value="GHO55157.1"/>
    <property type="molecule type" value="Genomic_DNA"/>
</dbReference>
<name>A0ABQ3URC5_9CHLR</name>
<feature type="transmembrane region" description="Helical" evidence="1">
    <location>
        <begin position="201"/>
        <end position="217"/>
    </location>
</feature>
<feature type="transmembrane region" description="Helical" evidence="1">
    <location>
        <begin position="168"/>
        <end position="189"/>
    </location>
</feature>
<feature type="transmembrane region" description="Helical" evidence="1">
    <location>
        <begin position="254"/>
        <end position="272"/>
    </location>
</feature>
<protein>
    <recommendedName>
        <fullName evidence="4">Histidine kinase N-terminal 7TM region domain-containing protein</fullName>
    </recommendedName>
</protein>
<accession>A0ABQ3URC5</accession>
<dbReference type="Proteomes" id="UP000654345">
    <property type="component" value="Unassembled WGS sequence"/>
</dbReference>
<feature type="transmembrane region" description="Helical" evidence="1">
    <location>
        <begin position="47"/>
        <end position="70"/>
    </location>
</feature>
<organism evidence="2 3">
    <name type="scientific">Ktedonobacter robiniae</name>
    <dbReference type="NCBI Taxonomy" id="2778365"/>
    <lineage>
        <taxon>Bacteria</taxon>
        <taxon>Bacillati</taxon>
        <taxon>Chloroflexota</taxon>
        <taxon>Ktedonobacteria</taxon>
        <taxon>Ktedonobacterales</taxon>
        <taxon>Ktedonobacteraceae</taxon>
        <taxon>Ktedonobacter</taxon>
    </lineage>
</organism>
<evidence type="ECO:0000313" key="2">
    <source>
        <dbReference type="EMBL" id="GHO55157.1"/>
    </source>
</evidence>
<keyword evidence="1" id="KW-1133">Transmembrane helix</keyword>
<evidence type="ECO:0000313" key="3">
    <source>
        <dbReference type="Proteomes" id="UP000654345"/>
    </source>
</evidence>
<keyword evidence="3" id="KW-1185">Reference proteome</keyword>
<reference evidence="2 3" key="1">
    <citation type="journal article" date="2021" name="Int. J. Syst. Evol. Microbiol.">
        <title>Reticulibacter mediterranei gen. nov., sp. nov., within the new family Reticulibacteraceae fam. nov., and Ktedonospora formicarum gen. nov., sp. nov., Ktedonobacter robiniae sp. nov., Dictyobacter formicarum sp. nov. and Dictyobacter arantiisoli sp. nov., belonging to the class Ktedonobacteria.</title>
        <authorList>
            <person name="Yabe S."/>
            <person name="Zheng Y."/>
            <person name="Wang C.M."/>
            <person name="Sakai Y."/>
            <person name="Abe K."/>
            <person name="Yokota A."/>
            <person name="Donadio S."/>
            <person name="Cavaletti L."/>
            <person name="Monciardini P."/>
        </authorList>
    </citation>
    <scope>NUCLEOTIDE SEQUENCE [LARGE SCALE GENOMIC DNA]</scope>
    <source>
        <strain evidence="2 3">SOSP1-30</strain>
    </source>
</reference>
<comment type="caution">
    <text evidence="2">The sequence shown here is derived from an EMBL/GenBank/DDBJ whole genome shotgun (WGS) entry which is preliminary data.</text>
</comment>
<feature type="transmembrane region" description="Helical" evidence="1">
    <location>
        <begin position="82"/>
        <end position="99"/>
    </location>
</feature>
<dbReference type="RefSeq" id="WP_201371780.1">
    <property type="nucleotide sequence ID" value="NZ_BNJG01000001.1"/>
</dbReference>
<keyword evidence="1" id="KW-0812">Transmembrane</keyword>
<sequence length="282" mass="31485">MPERIATPIEQAIHTPMLAPELETLKQPETPIKALPEKEVIIWTPRFMVTFALLAVIWLSAGSLIAQGLQNHLPFLSPNSKILLVETVFVFGGWITLLFTSRNTWLRLGSICGGAWGILSLLNFALRTFIPHLDDALIAYFTTAPSIVLLGTYACLSIHRTPIKRWDSYFVALLPLVGALVVLGLYFFSPLDARSLENIESWMGITARCLGIAIWWLRPSCWKTQTSPTILFGLASLLSLLFSIPRLITGADSVFLPQVAMLCFFLALCRLIQGELRHQKHT</sequence>
<gene>
    <name evidence="2" type="ORF">KSB_36320</name>
</gene>
<evidence type="ECO:0008006" key="4">
    <source>
        <dbReference type="Google" id="ProtNLM"/>
    </source>
</evidence>
<feature type="transmembrane region" description="Helical" evidence="1">
    <location>
        <begin position="136"/>
        <end position="156"/>
    </location>
</feature>